<comment type="caution">
    <text evidence="3">The sequence shown here is derived from an EMBL/GenBank/DDBJ whole genome shotgun (WGS) entry which is preliminary data.</text>
</comment>
<dbReference type="Gene3D" id="3.90.215.10">
    <property type="entry name" value="Gamma Fibrinogen, chain A, domain 1"/>
    <property type="match status" value="1"/>
</dbReference>
<dbReference type="PANTHER" id="PTHR19143:SF458">
    <property type="entry name" value="FIBRINOGEN C-TERMINAL DOMAIN-CONTAINING PROTEIN-RELATED"/>
    <property type="match status" value="1"/>
</dbReference>
<dbReference type="PROSITE" id="PS51406">
    <property type="entry name" value="FIBRINOGEN_C_2"/>
    <property type="match status" value="1"/>
</dbReference>
<dbReference type="Pfam" id="PF00147">
    <property type="entry name" value="Fibrinogen_C"/>
    <property type="match status" value="1"/>
</dbReference>
<dbReference type="SUPFAM" id="SSF56496">
    <property type="entry name" value="Fibrinogen C-terminal domain-like"/>
    <property type="match status" value="1"/>
</dbReference>
<dbReference type="InterPro" id="IPR036056">
    <property type="entry name" value="Fibrinogen-like_C"/>
</dbReference>
<accession>A0A8J4YCT5</accession>
<dbReference type="InterPro" id="IPR014716">
    <property type="entry name" value="Fibrinogen_a/b/g_C_1"/>
</dbReference>
<dbReference type="NCBIfam" id="NF040941">
    <property type="entry name" value="GGGWT_bact"/>
    <property type="match status" value="1"/>
</dbReference>
<evidence type="ECO:0000313" key="4">
    <source>
        <dbReference type="Proteomes" id="UP000770661"/>
    </source>
</evidence>
<evidence type="ECO:0000259" key="2">
    <source>
        <dbReference type="PROSITE" id="PS51406"/>
    </source>
</evidence>
<organism evidence="3 4">
    <name type="scientific">Chionoecetes opilio</name>
    <name type="common">Atlantic snow crab</name>
    <name type="synonym">Cancer opilio</name>
    <dbReference type="NCBI Taxonomy" id="41210"/>
    <lineage>
        <taxon>Eukaryota</taxon>
        <taxon>Metazoa</taxon>
        <taxon>Ecdysozoa</taxon>
        <taxon>Arthropoda</taxon>
        <taxon>Crustacea</taxon>
        <taxon>Multicrustacea</taxon>
        <taxon>Malacostraca</taxon>
        <taxon>Eumalacostraca</taxon>
        <taxon>Eucarida</taxon>
        <taxon>Decapoda</taxon>
        <taxon>Pleocyemata</taxon>
        <taxon>Brachyura</taxon>
        <taxon>Eubrachyura</taxon>
        <taxon>Majoidea</taxon>
        <taxon>Majidae</taxon>
        <taxon>Chionoecetes</taxon>
    </lineage>
</organism>
<feature type="region of interest" description="Disordered" evidence="1">
    <location>
        <begin position="300"/>
        <end position="415"/>
    </location>
</feature>
<proteinExistence type="predicted"/>
<feature type="compositionally biased region" description="Low complexity" evidence="1">
    <location>
        <begin position="305"/>
        <end position="340"/>
    </location>
</feature>
<dbReference type="OrthoDB" id="6348679at2759"/>
<dbReference type="AlphaFoldDB" id="A0A8J4YCT5"/>
<protein>
    <submittedName>
        <fullName evidence="3">Ryncolin-2</fullName>
    </submittedName>
</protein>
<dbReference type="SMART" id="SM00186">
    <property type="entry name" value="FBG"/>
    <property type="match status" value="1"/>
</dbReference>
<dbReference type="EMBL" id="JACEEZ010005462">
    <property type="protein sequence ID" value="KAG0725603.1"/>
    <property type="molecule type" value="Genomic_DNA"/>
</dbReference>
<dbReference type="InterPro" id="IPR050373">
    <property type="entry name" value="Fibrinogen_C-term_domain"/>
</dbReference>
<dbReference type="GO" id="GO:0005615">
    <property type="term" value="C:extracellular space"/>
    <property type="evidence" value="ECO:0007669"/>
    <property type="project" value="TreeGrafter"/>
</dbReference>
<sequence>MISWQPGPGARAGIHLFTVRGSDQEILVKPYEVPEFSIHTQSTERVVKQVTEAAAAVVGQQARDGPVDCADHLLHGATTSGVYEISPFTCTCGRPVLVWCDMETDGGGWTVFLNRQNQTYQSVTQLDFNMTWDAYKAGFGSPYEEYYLGNELLHQMTYSRAYAVRLDMELASGGYDYATYQSFKVSSEDTRYTASMSGPSSGSSSVTYCFRYMNNRAFTTLDRDHDSYSSNCAATQGGAWWYYNCRYFNPTSTYNNTLDITCYGAARRSVTQLQIKLRPSICDASFRTIHLNDKDCGCKNSAIDTTTTTTTPPTSTTTTSTPPTSTTTTSTPPTSTTTTSTPPPPPPPLPPRVKAEPPPPPLSPQTPPPPKQQHISQRLLGPKRHDLQRRGSGYLRATERYPSRPQDYQKACCLS</sequence>
<evidence type="ECO:0000256" key="1">
    <source>
        <dbReference type="SAM" id="MobiDB-lite"/>
    </source>
</evidence>
<keyword evidence="4" id="KW-1185">Reference proteome</keyword>
<name>A0A8J4YCT5_CHIOP</name>
<reference evidence="3" key="1">
    <citation type="submission" date="2020-07" db="EMBL/GenBank/DDBJ databases">
        <title>The High-quality genome of the commercially important snow crab, Chionoecetes opilio.</title>
        <authorList>
            <person name="Jeong J.-H."/>
            <person name="Ryu S."/>
        </authorList>
    </citation>
    <scope>NUCLEOTIDE SEQUENCE</scope>
    <source>
        <strain evidence="3">MADBK_172401_WGS</strain>
        <tissue evidence="3">Digestive gland</tissue>
    </source>
</reference>
<feature type="domain" description="Fibrinogen C-terminal" evidence="2">
    <location>
        <begin position="60"/>
        <end position="281"/>
    </location>
</feature>
<dbReference type="Proteomes" id="UP000770661">
    <property type="component" value="Unassembled WGS sequence"/>
</dbReference>
<dbReference type="PANTHER" id="PTHR19143">
    <property type="entry name" value="FIBRINOGEN/TENASCIN/ANGIOPOEITIN"/>
    <property type="match status" value="1"/>
</dbReference>
<evidence type="ECO:0000313" key="3">
    <source>
        <dbReference type="EMBL" id="KAG0725603.1"/>
    </source>
</evidence>
<feature type="compositionally biased region" description="Pro residues" evidence="1">
    <location>
        <begin position="341"/>
        <end position="371"/>
    </location>
</feature>
<dbReference type="InterPro" id="IPR002181">
    <property type="entry name" value="Fibrinogen_a/b/g_C_dom"/>
</dbReference>
<gene>
    <name evidence="3" type="primary">FCNV2_0</name>
    <name evidence="3" type="ORF">GWK47_038291</name>
</gene>